<dbReference type="InterPro" id="IPR055492">
    <property type="entry name" value="DUF7064"/>
</dbReference>
<sequence>MSMFAETIAPEHEYRHVPDDQPAYNESTYYNFCCPEAGVVGWMRVAMQPNQPAGQAGVLVFLPDGETLFGYERTTSVPAAGLAVGGLAFDILEPHRRQRLSFDGPLSSFADPTVLATPGTAFREAPKRETRIRLSVTGNGASFGTNGETPENVLEDSLAIGHYEQFIHVDGELAAGDLSLRLRGGGLRDHSWGPRDWAGPVLYRWITAAFDDGSAVMTLDVLRRDGVRTRRAAAVSGGVATQAELTDLSVEWTADGFCRRAVCEVGTAGGPVTLTGTARAPERFVPLRHRRTTEDGTELVTRIGYSAYEFVTSDGRRGLGVVEMLDQMVDGRPIGMAATAAAGPLPRA</sequence>
<organism evidence="2 3">
    <name type="scientific">Phytohabitans houttuyneae</name>
    <dbReference type="NCBI Taxonomy" id="1076126"/>
    <lineage>
        <taxon>Bacteria</taxon>
        <taxon>Bacillati</taxon>
        <taxon>Actinomycetota</taxon>
        <taxon>Actinomycetes</taxon>
        <taxon>Micromonosporales</taxon>
        <taxon>Micromonosporaceae</taxon>
    </lineage>
</organism>
<dbReference type="EMBL" id="BLPF01000002">
    <property type="protein sequence ID" value="GFJ82371.1"/>
    <property type="molecule type" value="Genomic_DNA"/>
</dbReference>
<dbReference type="RefSeq" id="WP_173062783.1">
    <property type="nucleotide sequence ID" value="NZ_BAABGO010000054.1"/>
</dbReference>
<protein>
    <recommendedName>
        <fullName evidence="1">DUF7064 domain-containing protein</fullName>
    </recommendedName>
</protein>
<reference evidence="2 3" key="2">
    <citation type="submission" date="2020-03" db="EMBL/GenBank/DDBJ databases">
        <authorList>
            <person name="Ichikawa N."/>
            <person name="Kimura A."/>
            <person name="Kitahashi Y."/>
            <person name="Uohara A."/>
        </authorList>
    </citation>
    <scope>NUCLEOTIDE SEQUENCE [LARGE SCALE GENOMIC DNA]</scope>
    <source>
        <strain evidence="2 3">NBRC 108639</strain>
    </source>
</reference>
<reference evidence="2 3" key="1">
    <citation type="submission" date="2020-03" db="EMBL/GenBank/DDBJ databases">
        <title>Whole genome shotgun sequence of Phytohabitans houttuyneae NBRC 108639.</title>
        <authorList>
            <person name="Komaki H."/>
            <person name="Tamura T."/>
        </authorList>
    </citation>
    <scope>NUCLEOTIDE SEQUENCE [LARGE SCALE GENOMIC DNA]</scope>
    <source>
        <strain evidence="2 3">NBRC 108639</strain>
    </source>
</reference>
<evidence type="ECO:0000259" key="1">
    <source>
        <dbReference type="Pfam" id="PF23212"/>
    </source>
</evidence>
<keyword evidence="3" id="KW-1185">Reference proteome</keyword>
<proteinExistence type="predicted"/>
<accession>A0A6V8KIU6</accession>
<comment type="caution">
    <text evidence="2">The sequence shown here is derived from an EMBL/GenBank/DDBJ whole genome shotgun (WGS) entry which is preliminary data.</text>
</comment>
<dbReference type="Proteomes" id="UP000482800">
    <property type="component" value="Unassembled WGS sequence"/>
</dbReference>
<dbReference type="Pfam" id="PF23212">
    <property type="entry name" value="DUF7064"/>
    <property type="match status" value="1"/>
</dbReference>
<evidence type="ECO:0000313" key="3">
    <source>
        <dbReference type="Proteomes" id="UP000482800"/>
    </source>
</evidence>
<dbReference type="SUPFAM" id="SSF159245">
    <property type="entry name" value="AttH-like"/>
    <property type="match status" value="1"/>
</dbReference>
<evidence type="ECO:0000313" key="2">
    <source>
        <dbReference type="EMBL" id="GFJ82371.1"/>
    </source>
</evidence>
<feature type="domain" description="DUF7064" evidence="1">
    <location>
        <begin position="196"/>
        <end position="327"/>
    </location>
</feature>
<name>A0A6V8KIU6_9ACTN</name>
<dbReference type="AlphaFoldDB" id="A0A6V8KIU6"/>
<gene>
    <name evidence="2" type="ORF">Phou_065510</name>
</gene>